<dbReference type="AlphaFoldDB" id="A0AA90ZDR2"/>
<comment type="caution">
    <text evidence="1">The sequence shown here is derived from an EMBL/GenBank/DDBJ whole genome shotgun (WGS) entry which is preliminary data.</text>
</comment>
<dbReference type="EMBL" id="JAVDQI010000011">
    <property type="protein sequence ID" value="MDR6223748.1"/>
    <property type="molecule type" value="Genomic_DNA"/>
</dbReference>
<protein>
    <submittedName>
        <fullName evidence="1">Uncharacterized protein</fullName>
    </submittedName>
</protein>
<proteinExistence type="predicted"/>
<evidence type="ECO:0000313" key="2">
    <source>
        <dbReference type="Proteomes" id="UP001185015"/>
    </source>
</evidence>
<reference evidence="1 2" key="1">
    <citation type="submission" date="2023-07" db="EMBL/GenBank/DDBJ databases">
        <title>Genomic Encyclopedia of Type Strains, Phase IV (KMG-IV): sequencing the most valuable type-strain genomes for metagenomic binning, comparative biology and taxonomic classification.</title>
        <authorList>
            <person name="Goeker M."/>
        </authorList>
    </citation>
    <scope>NUCLEOTIDE SEQUENCE [LARGE SCALE GENOMIC DNA]</scope>
    <source>
        <strain evidence="1 2">DSM 17273</strain>
    </source>
</reference>
<gene>
    <name evidence="1" type="ORF">J2750_002224</name>
</gene>
<keyword evidence="2" id="KW-1185">Reference proteome</keyword>
<organism evidence="1 2">
    <name type="scientific">Methanococcoides alaskense</name>
    <dbReference type="NCBI Taxonomy" id="325778"/>
    <lineage>
        <taxon>Archaea</taxon>
        <taxon>Methanobacteriati</taxon>
        <taxon>Methanobacteriota</taxon>
        <taxon>Stenosarchaea group</taxon>
        <taxon>Methanomicrobia</taxon>
        <taxon>Methanosarcinales</taxon>
        <taxon>Methanosarcinaceae</taxon>
        <taxon>Methanococcoides</taxon>
    </lineage>
</organism>
<sequence length="39" mass="4504">MGWSGMVGNIRHDKSNISEVERDLMEQALIDLELYLLNL</sequence>
<dbReference type="Proteomes" id="UP001185015">
    <property type="component" value="Unassembled WGS sequence"/>
</dbReference>
<evidence type="ECO:0000313" key="1">
    <source>
        <dbReference type="EMBL" id="MDR6223748.1"/>
    </source>
</evidence>
<accession>A0AA90ZDR2</accession>
<name>A0AA90ZDR2_9EURY</name>